<evidence type="ECO:0000256" key="1">
    <source>
        <dbReference type="SAM" id="Phobius"/>
    </source>
</evidence>
<organism evidence="2">
    <name type="scientific">Arundo donax</name>
    <name type="common">Giant reed</name>
    <name type="synonym">Donax arundinaceus</name>
    <dbReference type="NCBI Taxonomy" id="35708"/>
    <lineage>
        <taxon>Eukaryota</taxon>
        <taxon>Viridiplantae</taxon>
        <taxon>Streptophyta</taxon>
        <taxon>Embryophyta</taxon>
        <taxon>Tracheophyta</taxon>
        <taxon>Spermatophyta</taxon>
        <taxon>Magnoliopsida</taxon>
        <taxon>Liliopsida</taxon>
        <taxon>Poales</taxon>
        <taxon>Poaceae</taxon>
        <taxon>PACMAD clade</taxon>
        <taxon>Arundinoideae</taxon>
        <taxon>Arundineae</taxon>
        <taxon>Arundo</taxon>
    </lineage>
</organism>
<dbReference type="EMBL" id="GBRH01171831">
    <property type="protein sequence ID" value="JAE26065.1"/>
    <property type="molecule type" value="Transcribed_RNA"/>
</dbReference>
<keyword evidence="1" id="KW-0472">Membrane</keyword>
<reference evidence="2" key="2">
    <citation type="journal article" date="2015" name="Data Brief">
        <title>Shoot transcriptome of the giant reed, Arundo donax.</title>
        <authorList>
            <person name="Barrero R.A."/>
            <person name="Guerrero F.D."/>
            <person name="Moolhuijzen P."/>
            <person name="Goolsby J.A."/>
            <person name="Tidwell J."/>
            <person name="Bellgard S.E."/>
            <person name="Bellgard M.I."/>
        </authorList>
    </citation>
    <scope>NUCLEOTIDE SEQUENCE</scope>
    <source>
        <tissue evidence="2">Shoot tissue taken approximately 20 cm above the soil surface</tissue>
    </source>
</reference>
<reference evidence="2" key="1">
    <citation type="submission" date="2014-09" db="EMBL/GenBank/DDBJ databases">
        <authorList>
            <person name="Magalhaes I.L.F."/>
            <person name="Oliveira U."/>
            <person name="Santos F.R."/>
            <person name="Vidigal T.H.D.A."/>
            <person name="Brescovit A.D."/>
            <person name="Santos A.J."/>
        </authorList>
    </citation>
    <scope>NUCLEOTIDE SEQUENCE</scope>
    <source>
        <tissue evidence="2">Shoot tissue taken approximately 20 cm above the soil surface</tissue>
    </source>
</reference>
<name>A0A0A9GLS8_ARUDO</name>
<feature type="transmembrane region" description="Helical" evidence="1">
    <location>
        <begin position="6"/>
        <end position="27"/>
    </location>
</feature>
<accession>A0A0A9GLS8</accession>
<sequence>MLLLPIFNHCLTFYILFSGPIISGFIISE</sequence>
<keyword evidence="1" id="KW-0812">Transmembrane</keyword>
<proteinExistence type="predicted"/>
<evidence type="ECO:0000313" key="2">
    <source>
        <dbReference type="EMBL" id="JAE26065.1"/>
    </source>
</evidence>
<keyword evidence="1" id="KW-1133">Transmembrane helix</keyword>
<protein>
    <submittedName>
        <fullName evidence="2">Uncharacterized protein</fullName>
    </submittedName>
</protein>
<dbReference type="AlphaFoldDB" id="A0A0A9GLS8"/>